<dbReference type="HOGENOM" id="CLU_166794_0_0_11"/>
<name>A1THB0_MYCVP</name>
<gene>
    <name evidence="2" type="ordered locus">Mvan_5795</name>
</gene>
<feature type="compositionally biased region" description="Basic and acidic residues" evidence="1">
    <location>
        <begin position="14"/>
        <end position="23"/>
    </location>
</feature>
<proteinExistence type="predicted"/>
<dbReference type="STRING" id="350058.Mvan_5795"/>
<feature type="region of interest" description="Disordered" evidence="1">
    <location>
        <begin position="1"/>
        <end position="40"/>
    </location>
</feature>
<evidence type="ECO:0000313" key="3">
    <source>
        <dbReference type="Proteomes" id="UP000009159"/>
    </source>
</evidence>
<evidence type="ECO:0000256" key="1">
    <source>
        <dbReference type="SAM" id="MobiDB-lite"/>
    </source>
</evidence>
<accession>A1THB0</accession>
<organism evidence="2 3">
    <name type="scientific">Mycolicibacterium vanbaalenii (strain DSM 7251 / JCM 13017 / BCRC 16820 / KCTC 9966 / NRRL B-24157 / PYR-1)</name>
    <name type="common">Mycobacterium vanbaalenii</name>
    <dbReference type="NCBI Taxonomy" id="350058"/>
    <lineage>
        <taxon>Bacteria</taxon>
        <taxon>Bacillati</taxon>
        <taxon>Actinomycetota</taxon>
        <taxon>Actinomycetes</taxon>
        <taxon>Mycobacteriales</taxon>
        <taxon>Mycobacteriaceae</taxon>
        <taxon>Mycolicibacterium</taxon>
    </lineage>
</organism>
<sequence>MDSFRSGRSITRSKAVESREHPRTVGHMTAQPDSDRLDRVAPGDLISLPLPDAPDAEAREYKVVHIDARSASSDGPMLITLEADEGRTFDVELPADTVVTRTLGAKWESPQSPTPHRGS</sequence>
<reference evidence="2" key="1">
    <citation type="submission" date="2006-12" db="EMBL/GenBank/DDBJ databases">
        <title>Complete sequence of Mycobacterium vanbaalenii PYR-1.</title>
        <authorList>
            <consortium name="US DOE Joint Genome Institute"/>
            <person name="Copeland A."/>
            <person name="Lucas S."/>
            <person name="Lapidus A."/>
            <person name="Barry K."/>
            <person name="Detter J.C."/>
            <person name="Glavina del Rio T."/>
            <person name="Hammon N."/>
            <person name="Israni S."/>
            <person name="Dalin E."/>
            <person name="Tice H."/>
            <person name="Pitluck S."/>
            <person name="Singan V."/>
            <person name="Schmutz J."/>
            <person name="Larimer F."/>
            <person name="Land M."/>
            <person name="Hauser L."/>
            <person name="Kyrpides N."/>
            <person name="Anderson I.J."/>
            <person name="Miller C."/>
            <person name="Richardson P."/>
        </authorList>
    </citation>
    <scope>NUCLEOTIDE SEQUENCE [LARGE SCALE GENOMIC DNA]</scope>
    <source>
        <strain evidence="2">PYR-1</strain>
    </source>
</reference>
<dbReference type="EMBL" id="CP000511">
    <property type="protein sequence ID" value="ABM16560.1"/>
    <property type="molecule type" value="Genomic_DNA"/>
</dbReference>
<protein>
    <recommendedName>
        <fullName evidence="4">Oxidoreductase, FAD-linked</fullName>
    </recommendedName>
</protein>
<dbReference type="KEGG" id="mva:Mvan_5795"/>
<dbReference type="Proteomes" id="UP000009159">
    <property type="component" value="Chromosome"/>
</dbReference>
<feature type="compositionally biased region" description="Polar residues" evidence="1">
    <location>
        <begin position="1"/>
        <end position="12"/>
    </location>
</feature>
<evidence type="ECO:0000313" key="2">
    <source>
        <dbReference type="EMBL" id="ABM16560.1"/>
    </source>
</evidence>
<evidence type="ECO:0008006" key="4">
    <source>
        <dbReference type="Google" id="ProtNLM"/>
    </source>
</evidence>
<dbReference type="eggNOG" id="ENOG50304ZZ">
    <property type="taxonomic scope" value="Bacteria"/>
</dbReference>
<keyword evidence="3" id="KW-1185">Reference proteome</keyword>
<dbReference type="AlphaFoldDB" id="A1THB0"/>